<comment type="caution">
    <text evidence="1">The sequence shown here is derived from an EMBL/GenBank/DDBJ whole genome shotgun (WGS) entry which is preliminary data.</text>
</comment>
<keyword evidence="2" id="KW-1185">Reference proteome</keyword>
<accession>A0ABS0SCE5</accession>
<dbReference type="EMBL" id="JADGMQ010000005">
    <property type="protein sequence ID" value="MBI1620984.1"/>
    <property type="molecule type" value="Genomic_DNA"/>
</dbReference>
<evidence type="ECO:0000313" key="2">
    <source>
        <dbReference type="Proteomes" id="UP000601789"/>
    </source>
</evidence>
<dbReference type="InterPro" id="IPR019270">
    <property type="entry name" value="DUF2283"/>
</dbReference>
<sequence>MTPTFKYDPEADAAYIGFSSEPVQESDGVSVGIVLDFDCDGRIVGMEVMNARQNLPPEMLSAT</sequence>
<dbReference type="PANTHER" id="PTHR37029:SF1">
    <property type="entry name" value="SSR1768 PROTEIN"/>
    <property type="match status" value="1"/>
</dbReference>
<evidence type="ECO:0000313" key="1">
    <source>
        <dbReference type="EMBL" id="MBI1620984.1"/>
    </source>
</evidence>
<reference evidence="1 2" key="1">
    <citation type="submission" date="2020-10" db="EMBL/GenBank/DDBJ databases">
        <title>Aquamicrobium zhengzhouensis sp. nov., a exopolysaccharide producing bacterium isolated from farmland soil.</title>
        <authorList>
            <person name="Wang X."/>
        </authorList>
    </citation>
    <scope>NUCLEOTIDE SEQUENCE [LARGE SCALE GENOMIC DNA]</scope>
    <source>
        <strain evidence="2">cd-1</strain>
    </source>
</reference>
<gene>
    <name evidence="1" type="ORF">IOD40_09950</name>
</gene>
<protein>
    <submittedName>
        <fullName evidence="1">DUF2283 domain-containing protein</fullName>
    </submittedName>
</protein>
<dbReference type="PANTHER" id="PTHR37029">
    <property type="entry name" value="SSR1768 PROTEIN"/>
    <property type="match status" value="1"/>
</dbReference>
<dbReference type="Proteomes" id="UP000601789">
    <property type="component" value="Unassembled WGS sequence"/>
</dbReference>
<dbReference type="Pfam" id="PF10049">
    <property type="entry name" value="DUF2283"/>
    <property type="match status" value="1"/>
</dbReference>
<name>A0ABS0SCE5_9HYPH</name>
<proteinExistence type="predicted"/>
<dbReference type="RefSeq" id="WP_198476387.1">
    <property type="nucleotide sequence ID" value="NZ_JADGMQ010000005.1"/>
</dbReference>
<organism evidence="1 2">
    <name type="scientific">Aquamicrobium zhengzhouense</name>
    <dbReference type="NCBI Taxonomy" id="2781738"/>
    <lineage>
        <taxon>Bacteria</taxon>
        <taxon>Pseudomonadati</taxon>
        <taxon>Pseudomonadota</taxon>
        <taxon>Alphaproteobacteria</taxon>
        <taxon>Hyphomicrobiales</taxon>
        <taxon>Phyllobacteriaceae</taxon>
        <taxon>Aquamicrobium</taxon>
    </lineage>
</organism>